<reference evidence="3" key="1">
    <citation type="submission" date="2023-01" db="EMBL/GenBank/DDBJ databases">
        <title>Genome assembly of the deep-sea coral Lophelia pertusa.</title>
        <authorList>
            <person name="Herrera S."/>
            <person name="Cordes E."/>
        </authorList>
    </citation>
    <scope>NUCLEOTIDE SEQUENCE</scope>
    <source>
        <strain evidence="3">USNM1676648</strain>
        <tissue evidence="3">Polyp</tissue>
    </source>
</reference>
<dbReference type="PANTHER" id="PTHR24020:SF20">
    <property type="entry name" value="PH DOMAIN-CONTAINING PROTEIN"/>
    <property type="match status" value="1"/>
</dbReference>
<protein>
    <recommendedName>
        <fullName evidence="2">VWFA domain-containing protein</fullName>
    </recommendedName>
</protein>
<dbReference type="PANTHER" id="PTHR24020">
    <property type="entry name" value="COLLAGEN ALPHA"/>
    <property type="match status" value="1"/>
</dbReference>
<dbReference type="InterPro" id="IPR050525">
    <property type="entry name" value="ECM_Assembly_Org"/>
</dbReference>
<dbReference type="Pfam" id="PF00092">
    <property type="entry name" value="VWA"/>
    <property type="match status" value="2"/>
</dbReference>
<gene>
    <name evidence="3" type="ORF">OS493_008683</name>
</gene>
<dbReference type="EMBL" id="MU825876">
    <property type="protein sequence ID" value="KAJ7386547.1"/>
    <property type="molecule type" value="Genomic_DNA"/>
</dbReference>
<accession>A0A9X0D426</accession>
<evidence type="ECO:0000259" key="2">
    <source>
        <dbReference type="PROSITE" id="PS50234"/>
    </source>
</evidence>
<proteinExistence type="predicted"/>
<dbReference type="SUPFAM" id="SSF53300">
    <property type="entry name" value="vWA-like"/>
    <property type="match status" value="2"/>
</dbReference>
<dbReference type="Proteomes" id="UP001163046">
    <property type="component" value="Unassembled WGS sequence"/>
</dbReference>
<organism evidence="3 4">
    <name type="scientific">Desmophyllum pertusum</name>
    <dbReference type="NCBI Taxonomy" id="174260"/>
    <lineage>
        <taxon>Eukaryota</taxon>
        <taxon>Metazoa</taxon>
        <taxon>Cnidaria</taxon>
        <taxon>Anthozoa</taxon>
        <taxon>Hexacorallia</taxon>
        <taxon>Scleractinia</taxon>
        <taxon>Caryophylliina</taxon>
        <taxon>Caryophylliidae</taxon>
        <taxon>Desmophyllum</taxon>
    </lineage>
</organism>
<name>A0A9X0D426_9CNID</name>
<sequence>MGWIRALVFSIFILQLYQLWEEDQFHDREVVVRPFATSLESLVDAELLFQGGTSTGLQEDVRGSFLAAAEETLITLRRRLNVNGHVAIRDVAIVMTDGKSHDNVGSPANLFRRKNIKCYAIGIGRKYNRNQLLQIAAGNRRHVITAGFRRLGSIVNTIQRRACRGARPVRPVAIVMTDGKSYDNVGSPANLFRRKNIKCYAIGIGRKYNRNQLLQIAAGNRRHVITAGFRRLGSIVNTIQRRACRGRTIRITRNVVGRTIRITRNVIGRTIRITRNVVGRTIRLAPSLRRKYLT</sequence>
<evidence type="ECO:0000313" key="3">
    <source>
        <dbReference type="EMBL" id="KAJ7386547.1"/>
    </source>
</evidence>
<evidence type="ECO:0000313" key="4">
    <source>
        <dbReference type="Proteomes" id="UP001163046"/>
    </source>
</evidence>
<feature type="domain" description="VWFA" evidence="2">
    <location>
        <begin position="44"/>
        <end position="239"/>
    </location>
</feature>
<comment type="caution">
    <text evidence="3">The sequence shown here is derived from an EMBL/GenBank/DDBJ whole genome shotgun (WGS) entry which is preliminary data.</text>
</comment>
<keyword evidence="1" id="KW-0732">Signal</keyword>
<dbReference type="PROSITE" id="PS50234">
    <property type="entry name" value="VWFA"/>
    <property type="match status" value="1"/>
</dbReference>
<dbReference type="InterPro" id="IPR002035">
    <property type="entry name" value="VWF_A"/>
</dbReference>
<dbReference type="CDD" id="cd00198">
    <property type="entry name" value="vWFA"/>
    <property type="match status" value="1"/>
</dbReference>
<dbReference type="InterPro" id="IPR036465">
    <property type="entry name" value="vWFA_dom_sf"/>
</dbReference>
<evidence type="ECO:0000256" key="1">
    <source>
        <dbReference type="SAM" id="SignalP"/>
    </source>
</evidence>
<dbReference type="Gene3D" id="3.40.50.410">
    <property type="entry name" value="von Willebrand factor, type A domain"/>
    <property type="match status" value="2"/>
</dbReference>
<dbReference type="AlphaFoldDB" id="A0A9X0D426"/>
<dbReference type="OrthoDB" id="441660at2759"/>
<keyword evidence="4" id="KW-1185">Reference proteome</keyword>
<feature type="chain" id="PRO_5040851461" description="VWFA domain-containing protein" evidence="1">
    <location>
        <begin position="23"/>
        <end position="294"/>
    </location>
</feature>
<feature type="signal peptide" evidence="1">
    <location>
        <begin position="1"/>
        <end position="22"/>
    </location>
</feature>